<gene>
    <name evidence="1" type="ORF">EVAR_29731_1</name>
</gene>
<evidence type="ECO:0000313" key="2">
    <source>
        <dbReference type="Proteomes" id="UP000299102"/>
    </source>
</evidence>
<accession>A0A4C1VZS3</accession>
<name>A0A4C1VZS3_EUMVA</name>
<dbReference type="EMBL" id="BGZK01000441">
    <property type="protein sequence ID" value="GBP43749.1"/>
    <property type="molecule type" value="Genomic_DNA"/>
</dbReference>
<dbReference type="Proteomes" id="UP000299102">
    <property type="component" value="Unassembled WGS sequence"/>
</dbReference>
<proteinExistence type="predicted"/>
<evidence type="ECO:0000313" key="1">
    <source>
        <dbReference type="EMBL" id="GBP43749.1"/>
    </source>
</evidence>
<organism evidence="1 2">
    <name type="scientific">Eumeta variegata</name>
    <name type="common">Bagworm moth</name>
    <name type="synonym">Eumeta japonica</name>
    <dbReference type="NCBI Taxonomy" id="151549"/>
    <lineage>
        <taxon>Eukaryota</taxon>
        <taxon>Metazoa</taxon>
        <taxon>Ecdysozoa</taxon>
        <taxon>Arthropoda</taxon>
        <taxon>Hexapoda</taxon>
        <taxon>Insecta</taxon>
        <taxon>Pterygota</taxon>
        <taxon>Neoptera</taxon>
        <taxon>Endopterygota</taxon>
        <taxon>Lepidoptera</taxon>
        <taxon>Glossata</taxon>
        <taxon>Ditrysia</taxon>
        <taxon>Tineoidea</taxon>
        <taxon>Psychidae</taxon>
        <taxon>Oiketicinae</taxon>
        <taxon>Eumeta</taxon>
    </lineage>
</organism>
<sequence>MIVGAWRYVLNDVIARDLRIETVEEFNQHLARQMYDFVDQGPHESLRNIAPMPERSLSGQPFPRELIKSPLPKGDAIERMTLVRNSLLPLAYYRDGSKKLGTGPGGRPADDVIIVGVGQECVASPRLLNLFMDSSLRDLKEHEGGLIMDELSVKCLLYDVNQANL</sequence>
<dbReference type="AlphaFoldDB" id="A0A4C1VZS3"/>
<protein>
    <submittedName>
        <fullName evidence="1">Uncharacterized protein</fullName>
    </submittedName>
</protein>
<comment type="caution">
    <text evidence="1">The sequence shown here is derived from an EMBL/GenBank/DDBJ whole genome shotgun (WGS) entry which is preliminary data.</text>
</comment>
<reference evidence="1 2" key="1">
    <citation type="journal article" date="2019" name="Commun. Biol.">
        <title>The bagworm genome reveals a unique fibroin gene that provides high tensile strength.</title>
        <authorList>
            <person name="Kono N."/>
            <person name="Nakamura H."/>
            <person name="Ohtoshi R."/>
            <person name="Tomita M."/>
            <person name="Numata K."/>
            <person name="Arakawa K."/>
        </authorList>
    </citation>
    <scope>NUCLEOTIDE SEQUENCE [LARGE SCALE GENOMIC DNA]</scope>
</reference>
<keyword evidence="2" id="KW-1185">Reference proteome</keyword>
<dbReference type="OrthoDB" id="412981at2759"/>